<dbReference type="GO" id="GO:0005634">
    <property type="term" value="C:nucleus"/>
    <property type="evidence" value="ECO:0007669"/>
    <property type="project" value="TreeGrafter"/>
</dbReference>
<keyword evidence="1" id="KW-0732">Signal</keyword>
<evidence type="ECO:0000313" key="3">
    <source>
        <dbReference type="EMBL" id="KAJ9698707.1"/>
    </source>
</evidence>
<gene>
    <name evidence="3" type="ORF">PVL29_007663</name>
</gene>
<comment type="caution">
    <text evidence="3">The sequence shown here is derived from an EMBL/GenBank/DDBJ whole genome shotgun (WGS) entry which is preliminary data.</text>
</comment>
<feature type="chain" id="PRO_5041231451" description="Increased DNA methylation 1 C-terminal domain-containing protein" evidence="1">
    <location>
        <begin position="19"/>
        <end position="209"/>
    </location>
</feature>
<accession>A0AA39DYL9</accession>
<dbReference type="InterPro" id="IPR056511">
    <property type="entry name" value="IDM1_C"/>
</dbReference>
<dbReference type="InterPro" id="IPR042163">
    <property type="entry name" value="PHF12"/>
</dbReference>
<organism evidence="3 4">
    <name type="scientific">Vitis rotundifolia</name>
    <name type="common">Muscadine grape</name>
    <dbReference type="NCBI Taxonomy" id="103349"/>
    <lineage>
        <taxon>Eukaryota</taxon>
        <taxon>Viridiplantae</taxon>
        <taxon>Streptophyta</taxon>
        <taxon>Embryophyta</taxon>
        <taxon>Tracheophyta</taxon>
        <taxon>Spermatophyta</taxon>
        <taxon>Magnoliopsida</taxon>
        <taxon>eudicotyledons</taxon>
        <taxon>Gunneridae</taxon>
        <taxon>Pentapetalae</taxon>
        <taxon>rosids</taxon>
        <taxon>Vitales</taxon>
        <taxon>Vitaceae</taxon>
        <taxon>Viteae</taxon>
        <taxon>Vitis</taxon>
    </lineage>
</organism>
<evidence type="ECO:0000259" key="2">
    <source>
        <dbReference type="Pfam" id="PF23209"/>
    </source>
</evidence>
<dbReference type="InterPro" id="IPR016181">
    <property type="entry name" value="Acyl_CoA_acyltransferase"/>
</dbReference>
<proteinExistence type="predicted"/>
<dbReference type="PANTHER" id="PTHR46309:SF12">
    <property type="entry name" value="GB|AAC80581.1"/>
    <property type="match status" value="1"/>
</dbReference>
<dbReference type="AlphaFoldDB" id="A0AA39DYL9"/>
<dbReference type="Proteomes" id="UP001168098">
    <property type="component" value="Unassembled WGS sequence"/>
</dbReference>
<dbReference type="PANTHER" id="PTHR46309">
    <property type="entry name" value="PHD FINGER PROTEIN 12"/>
    <property type="match status" value="1"/>
</dbReference>
<keyword evidence="4" id="KW-1185">Reference proteome</keyword>
<dbReference type="Pfam" id="PF23209">
    <property type="entry name" value="IDM1_C"/>
    <property type="match status" value="1"/>
</dbReference>
<evidence type="ECO:0000256" key="1">
    <source>
        <dbReference type="SAM" id="SignalP"/>
    </source>
</evidence>
<dbReference type="SUPFAM" id="SSF55729">
    <property type="entry name" value="Acyl-CoA N-acyltransferases (Nat)"/>
    <property type="match status" value="1"/>
</dbReference>
<dbReference type="EMBL" id="JARBHA010000006">
    <property type="protein sequence ID" value="KAJ9698707.1"/>
    <property type="molecule type" value="Genomic_DNA"/>
</dbReference>
<dbReference type="GO" id="GO:0006357">
    <property type="term" value="P:regulation of transcription by RNA polymerase II"/>
    <property type="evidence" value="ECO:0007669"/>
    <property type="project" value="TreeGrafter"/>
</dbReference>
<name>A0AA39DYL9_VITRO</name>
<dbReference type="GO" id="GO:0003714">
    <property type="term" value="F:transcription corepressor activity"/>
    <property type="evidence" value="ECO:0007669"/>
    <property type="project" value="InterPro"/>
</dbReference>
<sequence length="209" mass="24072">MILVLLLQIFLGLQKLLGKSFPVGVDNLTWTLLKPIGSEGFDIDLPDIEALTEVYSKLNIALGVMHECFEPVKEPHTRRDVVEDVIFCRGSDLKRLNFQGFYTVLLERNDELISVATIRVYGEKVAEVPLIGTRFQYRRLGMCHILMNELEKVIILFICVGAQHIYIHMYNLQTFCGLHWSVIWLDLSLKWLLCNVPVNLISHKYNLLV</sequence>
<reference evidence="3 4" key="1">
    <citation type="journal article" date="2023" name="BMC Biotechnol.">
        <title>Vitis rotundifolia cv Carlos genome sequencing.</title>
        <authorList>
            <person name="Huff M."/>
            <person name="Hulse-Kemp A."/>
            <person name="Scheffler B."/>
            <person name="Youngblood R."/>
            <person name="Simpson S."/>
            <person name="Babiker E."/>
            <person name="Staton M."/>
        </authorList>
    </citation>
    <scope>NUCLEOTIDE SEQUENCE [LARGE SCALE GENOMIC DNA]</scope>
    <source>
        <tissue evidence="3">Leaf</tissue>
    </source>
</reference>
<feature type="signal peptide" evidence="1">
    <location>
        <begin position="1"/>
        <end position="18"/>
    </location>
</feature>
<feature type="domain" description="Increased DNA methylation 1 C-terminal" evidence="2">
    <location>
        <begin position="69"/>
        <end position="154"/>
    </location>
</feature>
<evidence type="ECO:0000313" key="4">
    <source>
        <dbReference type="Proteomes" id="UP001168098"/>
    </source>
</evidence>
<protein>
    <recommendedName>
        <fullName evidence="2">Increased DNA methylation 1 C-terminal domain-containing protein</fullName>
    </recommendedName>
</protein>